<evidence type="ECO:0000313" key="3">
    <source>
        <dbReference type="Proteomes" id="UP001417504"/>
    </source>
</evidence>
<name>A0AAP0F2D2_9MAGN</name>
<sequence>MASALAEDETNQLTYLLPSNQTPHSPAPPKNHRRTLRASILCFSIGAIIGAAAFFALFSAYSPENNPIGRWILEGRRRPHKLKKPLVIMISTDGFRFGYQFKTPTPNIDRLIFEGTEADRGLIPVFPTMTFPNHYSIATGLHPAYHGIVNNNFVDPVTGEKFVKRSVDPKWWHGEPLWVTAANNGLQAAAYYWPGSDVKKGKWTCPPKFCKTFNSSNLDPFEERVKTILGYLDSPNKDEIPSLIALYLQDPDSQGHRYGPDDPRITEAIAHVDSTIGLLIEGLKKRRIYEDVHIILLGDHGMVGTCDSKLIFMDDFAPEATIPTSWIQTYTPLLTIRPPANVSSADIAAKMNKALKSNKVKNGEYLQIYLKEELPDRFVYKDSDRITPIVGLVAEGFKLEQSDAKKQECGGTHGYDNAYFSMRSIFIGHGPMFKKGCKFPSFINVEIYNLVTSILKIPGAPNNGTSMFPKSFFSCRIRN</sequence>
<accession>A0AAP0F2D2</accession>
<dbReference type="Pfam" id="PF01663">
    <property type="entry name" value="Phosphodiest"/>
    <property type="match status" value="1"/>
</dbReference>
<dbReference type="SUPFAM" id="SSF53649">
    <property type="entry name" value="Alkaline phosphatase-like"/>
    <property type="match status" value="1"/>
</dbReference>
<dbReference type="EMBL" id="JBBNAE010000008">
    <property type="protein sequence ID" value="KAK9102592.1"/>
    <property type="molecule type" value="Genomic_DNA"/>
</dbReference>
<protein>
    <submittedName>
        <fullName evidence="2">Uncharacterized protein</fullName>
    </submittedName>
</protein>
<organism evidence="2 3">
    <name type="scientific">Stephania japonica</name>
    <dbReference type="NCBI Taxonomy" id="461633"/>
    <lineage>
        <taxon>Eukaryota</taxon>
        <taxon>Viridiplantae</taxon>
        <taxon>Streptophyta</taxon>
        <taxon>Embryophyta</taxon>
        <taxon>Tracheophyta</taxon>
        <taxon>Spermatophyta</taxon>
        <taxon>Magnoliopsida</taxon>
        <taxon>Ranunculales</taxon>
        <taxon>Menispermaceae</taxon>
        <taxon>Menispermoideae</taxon>
        <taxon>Cissampelideae</taxon>
        <taxon>Stephania</taxon>
    </lineage>
</organism>
<evidence type="ECO:0000313" key="2">
    <source>
        <dbReference type="EMBL" id="KAK9102592.1"/>
    </source>
</evidence>
<dbReference type="InterPro" id="IPR017850">
    <property type="entry name" value="Alkaline_phosphatase_core_sf"/>
</dbReference>
<dbReference type="Proteomes" id="UP001417504">
    <property type="component" value="Unassembled WGS sequence"/>
</dbReference>
<evidence type="ECO:0000256" key="1">
    <source>
        <dbReference type="SAM" id="Phobius"/>
    </source>
</evidence>
<dbReference type="CDD" id="cd16018">
    <property type="entry name" value="Enpp"/>
    <property type="match status" value="1"/>
</dbReference>
<dbReference type="GO" id="GO:0005773">
    <property type="term" value="C:vacuole"/>
    <property type="evidence" value="ECO:0007669"/>
    <property type="project" value="TreeGrafter"/>
</dbReference>
<keyword evidence="1" id="KW-0472">Membrane</keyword>
<gene>
    <name evidence="2" type="ORF">Sjap_019846</name>
</gene>
<reference evidence="2 3" key="1">
    <citation type="submission" date="2024-01" db="EMBL/GenBank/DDBJ databases">
        <title>Genome assemblies of Stephania.</title>
        <authorList>
            <person name="Yang L."/>
        </authorList>
    </citation>
    <scope>NUCLEOTIDE SEQUENCE [LARGE SCALE GENOMIC DNA]</scope>
    <source>
        <strain evidence="2">QJT</strain>
        <tissue evidence="2">Leaf</tissue>
    </source>
</reference>
<dbReference type="AlphaFoldDB" id="A0AAP0F2D2"/>
<keyword evidence="1" id="KW-1133">Transmembrane helix</keyword>
<proteinExistence type="predicted"/>
<dbReference type="Gene3D" id="3.40.720.10">
    <property type="entry name" value="Alkaline Phosphatase, subunit A"/>
    <property type="match status" value="1"/>
</dbReference>
<dbReference type="GO" id="GO:0016787">
    <property type="term" value="F:hydrolase activity"/>
    <property type="evidence" value="ECO:0007669"/>
    <property type="project" value="UniProtKB-ARBA"/>
</dbReference>
<keyword evidence="1" id="KW-0812">Transmembrane</keyword>
<dbReference type="Gene3D" id="3.30.1360.180">
    <property type="match status" value="1"/>
</dbReference>
<comment type="caution">
    <text evidence="2">The sequence shown here is derived from an EMBL/GenBank/DDBJ whole genome shotgun (WGS) entry which is preliminary data.</text>
</comment>
<feature type="transmembrane region" description="Helical" evidence="1">
    <location>
        <begin position="40"/>
        <end position="61"/>
    </location>
</feature>
<keyword evidence="3" id="KW-1185">Reference proteome</keyword>
<dbReference type="PANTHER" id="PTHR10151:SF120">
    <property type="entry name" value="BIS(5'-ADENOSYL)-TRIPHOSPHATASE"/>
    <property type="match status" value="1"/>
</dbReference>
<dbReference type="FunFam" id="3.30.1360.180:FF:000002">
    <property type="entry name" value="Alkaline-phosphatase-like family protein"/>
    <property type="match status" value="1"/>
</dbReference>
<dbReference type="PANTHER" id="PTHR10151">
    <property type="entry name" value="ECTONUCLEOTIDE PYROPHOSPHATASE/PHOSPHODIESTERASE"/>
    <property type="match status" value="1"/>
</dbReference>
<dbReference type="InterPro" id="IPR002591">
    <property type="entry name" value="Phosphodiest/P_Trfase"/>
</dbReference>